<evidence type="ECO:0000313" key="3">
    <source>
        <dbReference type="EMBL" id="KAF1753007.1"/>
    </source>
</evidence>
<evidence type="ECO:0000256" key="2">
    <source>
        <dbReference type="SAM" id="Phobius"/>
    </source>
</evidence>
<keyword evidence="1" id="KW-0175">Coiled coil</keyword>
<evidence type="ECO:0000313" key="4">
    <source>
        <dbReference type="Proteomes" id="UP000483820"/>
    </source>
</evidence>
<feature type="transmembrane region" description="Helical" evidence="2">
    <location>
        <begin position="451"/>
        <end position="468"/>
    </location>
</feature>
<dbReference type="AlphaFoldDB" id="A0A6A5GCM5"/>
<dbReference type="CTD" id="9839432"/>
<proteinExistence type="predicted"/>
<dbReference type="Proteomes" id="UP000483820">
    <property type="component" value="Chromosome V"/>
</dbReference>
<organism evidence="3 4">
    <name type="scientific">Caenorhabditis remanei</name>
    <name type="common">Caenorhabditis vulgaris</name>
    <dbReference type="NCBI Taxonomy" id="31234"/>
    <lineage>
        <taxon>Eukaryota</taxon>
        <taxon>Metazoa</taxon>
        <taxon>Ecdysozoa</taxon>
        <taxon>Nematoda</taxon>
        <taxon>Chromadorea</taxon>
        <taxon>Rhabditida</taxon>
        <taxon>Rhabditina</taxon>
        <taxon>Rhabditomorpha</taxon>
        <taxon>Rhabditoidea</taxon>
        <taxon>Rhabditidae</taxon>
        <taxon>Peloderinae</taxon>
        <taxon>Caenorhabditis</taxon>
    </lineage>
</organism>
<name>A0A6A5GCM5_CAERE</name>
<keyword evidence="2" id="KW-0472">Membrane</keyword>
<accession>A0A6A5GCM5</accession>
<dbReference type="RefSeq" id="XP_003115216.2">
    <property type="nucleotide sequence ID" value="XM_003115168.2"/>
</dbReference>
<dbReference type="EMBL" id="WUAV01000005">
    <property type="protein sequence ID" value="KAF1753007.1"/>
    <property type="molecule type" value="Genomic_DNA"/>
</dbReference>
<sequence length="469" mass="55822">MLSSTSQEENRQVQCSPIQDLCAQEYFEKDEKLKQLYYKLERFKETSNYLKVENEGLKRKQVDIRQKVVVCNEKANSLRDELKSAKLKIQDLEKESEDQFNLSLDIETLKRRSEKAENKVIRELQEKCERLKEQLKYRNVSYKILQDQMNKMEVRSRETSKTDEEKILNIVPILFEDFYFTMIRNFADIVKQNESNNQADKENALPMVGAKGEEEQLTVSSLEPISMSSEESYVIDISNEQKLESVRAEVFCVQKLRDQIKELTAKEKKITKMFVEYKDKSNALKYQLKISEQGKKELEEYVVNFNNYLDDVYKKLADWEQKLEKAEKQREYSWVAYRVLQGQMDYEENVSKKQKEYIKQLEILVKVKLEEWKDVVDEGEQQDSGMEEDDEKNSPIKMELNDNIFNYAKQNFEDFDNFKSTANLELEKKNFELEAARKRIKELESQRIIPAHYYFILFLIGLYVLSTLF</sequence>
<keyword evidence="2" id="KW-1133">Transmembrane helix</keyword>
<feature type="coiled-coil region" evidence="1">
    <location>
        <begin position="419"/>
        <end position="446"/>
    </location>
</feature>
<dbReference type="KEGG" id="crq:GCK72_019562"/>
<feature type="coiled-coil region" evidence="1">
    <location>
        <begin position="75"/>
        <end position="141"/>
    </location>
</feature>
<protein>
    <submittedName>
        <fullName evidence="3">Uncharacterized protein</fullName>
    </submittedName>
</protein>
<reference evidence="3 4" key="1">
    <citation type="submission" date="2019-12" db="EMBL/GenBank/DDBJ databases">
        <title>Chromosome-level assembly of the Caenorhabditis remanei genome.</title>
        <authorList>
            <person name="Teterina A.A."/>
            <person name="Willis J.H."/>
            <person name="Phillips P.C."/>
        </authorList>
    </citation>
    <scope>NUCLEOTIDE SEQUENCE [LARGE SCALE GENOMIC DNA]</scope>
    <source>
        <strain evidence="3 4">PX506</strain>
        <tissue evidence="3">Whole organism</tissue>
    </source>
</reference>
<evidence type="ECO:0000256" key="1">
    <source>
        <dbReference type="SAM" id="Coils"/>
    </source>
</evidence>
<keyword evidence="2" id="KW-0812">Transmembrane</keyword>
<dbReference type="GeneID" id="9839432"/>
<gene>
    <name evidence="3" type="ORF">GCK72_019562</name>
</gene>
<comment type="caution">
    <text evidence="3">The sequence shown here is derived from an EMBL/GenBank/DDBJ whole genome shotgun (WGS) entry which is preliminary data.</text>
</comment>